<keyword evidence="3" id="KW-1185">Reference proteome</keyword>
<dbReference type="Proteomes" id="UP000030645">
    <property type="component" value="Unassembled WGS sequence"/>
</dbReference>
<evidence type="ECO:0000313" key="3">
    <source>
        <dbReference type="Proteomes" id="UP000030645"/>
    </source>
</evidence>
<evidence type="ECO:0000256" key="1">
    <source>
        <dbReference type="SAM" id="MobiDB-lite"/>
    </source>
</evidence>
<name>W9RU28_9ROSA</name>
<proteinExistence type="predicted"/>
<evidence type="ECO:0000313" key="2">
    <source>
        <dbReference type="EMBL" id="EXC10046.1"/>
    </source>
</evidence>
<sequence>MRNIPFLFASGKRAMPLLWLVALRCDYERNGPSKAPGHSFLNMVKDQQQAAPSSTSHMPLAGGPFVMCPFSGSHSPQGQAPRADTIPMEKLIFPLPAETVGNDHTFPLLDHLSNPLIDRTGLLVFDQAGRHSSNLEGNRLKAFYSSSFLSPFDPTAAGNGGSKAIPAPPTKPIAAIKGRERVIQYPDSLAEPINRMEVQSTPSLRLPNLVSSGPSSSTVGASHPADSNSSISLPFQPMLPTGTYEPPNRSERITSRIPGWYRDRTKEVDMEPSASLRPAREERKRNIPTLYPEGNWNTIMRNVALHPTGVGMWSVDSMTRGLTSSLKVVTIDARTLITLDTKSSTTLDATKKCPN</sequence>
<reference evidence="3" key="1">
    <citation type="submission" date="2013-01" db="EMBL/GenBank/DDBJ databases">
        <title>Draft Genome Sequence of a Mulberry Tree, Morus notabilis C.K. Schneid.</title>
        <authorList>
            <person name="He N."/>
            <person name="Zhao S."/>
        </authorList>
    </citation>
    <scope>NUCLEOTIDE SEQUENCE</scope>
</reference>
<dbReference type="EMBL" id="KE345621">
    <property type="protein sequence ID" value="EXC10046.1"/>
    <property type="molecule type" value="Genomic_DNA"/>
</dbReference>
<gene>
    <name evidence="2" type="ORF">L484_004731</name>
</gene>
<dbReference type="AlphaFoldDB" id="W9RU28"/>
<protein>
    <submittedName>
        <fullName evidence="2">Uncharacterized protein</fullName>
    </submittedName>
</protein>
<accession>W9RU28</accession>
<feature type="compositionally biased region" description="Low complexity" evidence="1">
    <location>
        <begin position="210"/>
        <end position="222"/>
    </location>
</feature>
<organism evidence="2 3">
    <name type="scientific">Morus notabilis</name>
    <dbReference type="NCBI Taxonomy" id="981085"/>
    <lineage>
        <taxon>Eukaryota</taxon>
        <taxon>Viridiplantae</taxon>
        <taxon>Streptophyta</taxon>
        <taxon>Embryophyta</taxon>
        <taxon>Tracheophyta</taxon>
        <taxon>Spermatophyta</taxon>
        <taxon>Magnoliopsida</taxon>
        <taxon>eudicotyledons</taxon>
        <taxon>Gunneridae</taxon>
        <taxon>Pentapetalae</taxon>
        <taxon>rosids</taxon>
        <taxon>fabids</taxon>
        <taxon>Rosales</taxon>
        <taxon>Moraceae</taxon>
        <taxon>Moreae</taxon>
        <taxon>Morus</taxon>
    </lineage>
</organism>
<feature type="region of interest" description="Disordered" evidence="1">
    <location>
        <begin position="205"/>
        <end position="252"/>
    </location>
</feature>